<comment type="caution">
    <text evidence="13">The sequence shown here is derived from an EMBL/GenBank/DDBJ whole genome shotgun (WGS) entry which is preliminary data.</text>
</comment>
<gene>
    <name evidence="9 13" type="primary">dxr</name>
    <name evidence="13" type="ORF">DESPIG_02323</name>
</gene>
<evidence type="ECO:0000256" key="4">
    <source>
        <dbReference type="ARBA" id="ARBA00022857"/>
    </source>
</evidence>
<keyword evidence="5 9" id="KW-0560">Oxidoreductase</keyword>
<dbReference type="EMBL" id="ABXU01000068">
    <property type="protein sequence ID" value="EEB32831.1"/>
    <property type="molecule type" value="Genomic_DNA"/>
</dbReference>
<dbReference type="GO" id="GO:0070402">
    <property type="term" value="F:NADPH binding"/>
    <property type="evidence" value="ECO:0007669"/>
    <property type="project" value="InterPro"/>
</dbReference>
<organism evidence="13 14">
    <name type="scientific">Desulfovibrio piger ATCC 29098</name>
    <dbReference type="NCBI Taxonomy" id="411464"/>
    <lineage>
        <taxon>Bacteria</taxon>
        <taxon>Pseudomonadati</taxon>
        <taxon>Thermodesulfobacteriota</taxon>
        <taxon>Desulfovibrionia</taxon>
        <taxon>Desulfovibrionales</taxon>
        <taxon>Desulfovibrionaceae</taxon>
        <taxon>Desulfovibrio</taxon>
    </lineage>
</organism>
<dbReference type="PANTHER" id="PTHR30525:SF0">
    <property type="entry name" value="1-DEOXY-D-XYLULOSE 5-PHOSPHATE REDUCTOISOMERASE, CHLOROPLASTIC"/>
    <property type="match status" value="1"/>
</dbReference>
<comment type="pathway">
    <text evidence="1 9">Isoprenoid biosynthesis; isopentenyl diphosphate biosynthesis via DXP pathway; isopentenyl diphosphate from 1-deoxy-D-xylulose 5-phosphate: step 1/6.</text>
</comment>
<dbReference type="InterPro" id="IPR026877">
    <property type="entry name" value="DXPR_C"/>
</dbReference>
<keyword evidence="7 9" id="KW-0414">Isoprene biosynthesis</keyword>
<dbReference type="GO" id="GO:0030145">
    <property type="term" value="F:manganese ion binding"/>
    <property type="evidence" value="ECO:0007669"/>
    <property type="project" value="TreeGrafter"/>
</dbReference>
<dbReference type="GO" id="GO:0051484">
    <property type="term" value="P:isopentenyl diphosphate biosynthetic process, methylerythritol 4-phosphate pathway involved in terpenoid biosynthetic process"/>
    <property type="evidence" value="ECO:0007669"/>
    <property type="project" value="UniProtKB-ARBA"/>
</dbReference>
<dbReference type="InterPro" id="IPR013644">
    <property type="entry name" value="DXP_reductoisomerase_C"/>
</dbReference>
<feature type="binding site" evidence="9">
    <location>
        <position position="74"/>
    </location>
    <ligand>
        <name>NADPH</name>
        <dbReference type="ChEBI" id="CHEBI:57783"/>
    </ligand>
</feature>
<feature type="binding site" evidence="9">
    <location>
        <position position="280"/>
    </location>
    <ligand>
        <name>1-deoxy-D-xylulose 5-phosphate</name>
        <dbReference type="ChEBI" id="CHEBI:57792"/>
    </ligand>
</feature>
<dbReference type="eggNOG" id="COG0743">
    <property type="taxonomic scope" value="Bacteria"/>
</dbReference>
<dbReference type="InterPro" id="IPR036291">
    <property type="entry name" value="NAD(P)-bd_dom_sf"/>
</dbReference>
<comment type="catalytic activity">
    <reaction evidence="8">
        <text>2-C-methyl-D-erythritol 4-phosphate + NADP(+) = 1-deoxy-D-xylulose 5-phosphate + NADPH + H(+)</text>
        <dbReference type="Rhea" id="RHEA:13717"/>
        <dbReference type="ChEBI" id="CHEBI:15378"/>
        <dbReference type="ChEBI" id="CHEBI:57783"/>
        <dbReference type="ChEBI" id="CHEBI:57792"/>
        <dbReference type="ChEBI" id="CHEBI:58262"/>
        <dbReference type="ChEBI" id="CHEBI:58349"/>
        <dbReference type="EC" id="1.1.1.267"/>
    </reaction>
    <physiologicalReaction direction="right-to-left" evidence="8">
        <dbReference type="Rhea" id="RHEA:13719"/>
    </physiologicalReaction>
</comment>
<feature type="binding site" evidence="9">
    <location>
        <position position="264"/>
    </location>
    <ligand>
        <name>NADPH</name>
        <dbReference type="ChEBI" id="CHEBI:57783"/>
    </ligand>
</feature>
<evidence type="ECO:0000256" key="5">
    <source>
        <dbReference type="ARBA" id="ARBA00023002"/>
    </source>
</evidence>
<dbReference type="GO" id="GO:0016853">
    <property type="term" value="F:isomerase activity"/>
    <property type="evidence" value="ECO:0007669"/>
    <property type="project" value="UniProtKB-KW"/>
</dbReference>
<feature type="binding site" evidence="9">
    <location>
        <position position="184"/>
    </location>
    <ligand>
        <name>NADPH</name>
        <dbReference type="ChEBI" id="CHEBI:57783"/>
    </ligand>
</feature>
<dbReference type="SUPFAM" id="SSF55347">
    <property type="entry name" value="Glyceraldehyde-3-phosphate dehydrogenase-like, C-terminal domain"/>
    <property type="match status" value="1"/>
</dbReference>
<evidence type="ECO:0000256" key="9">
    <source>
        <dbReference type="HAMAP-Rule" id="MF_00183"/>
    </source>
</evidence>
<feature type="binding site" evidence="9">
    <location>
        <position position="280"/>
    </location>
    <ligand>
        <name>Mn(2+)</name>
        <dbReference type="ChEBI" id="CHEBI:29035"/>
    </ligand>
</feature>
<dbReference type="Proteomes" id="UP000003676">
    <property type="component" value="Unassembled WGS sequence"/>
</dbReference>
<feature type="binding site" evidence="9">
    <location>
        <position position="186"/>
    </location>
    <ligand>
        <name>NADPH</name>
        <dbReference type="ChEBI" id="CHEBI:57783"/>
    </ligand>
</feature>
<dbReference type="Pfam" id="PF02670">
    <property type="entry name" value="DXP_reductoisom"/>
    <property type="match status" value="1"/>
</dbReference>
<keyword evidence="3 9" id="KW-0479">Metal-binding</keyword>
<reference evidence="13 14" key="1">
    <citation type="submission" date="2008-10" db="EMBL/GenBank/DDBJ databases">
        <title>Draft genome sequence of Desulvovibrio piger (ATCC 29098).</title>
        <authorList>
            <person name="Sudarsanam P."/>
            <person name="Ley R."/>
            <person name="Guruge J."/>
            <person name="Turnbaugh P.J."/>
            <person name="Mahowald M."/>
            <person name="Liep D."/>
            <person name="Gordon J."/>
        </authorList>
    </citation>
    <scope>NUCLEOTIDE SEQUENCE [LARGE SCALE GENOMIC DNA]</scope>
    <source>
        <strain evidence="13 14">ATCC 29098</strain>
    </source>
</reference>
<comment type="function">
    <text evidence="9">Catalyzes the NADPH-dependent rearrangement and reduction of 1-deoxy-D-xylulose-5-phosphate (DXP) to 2-C-methyl-D-erythritol 4-phosphate (MEP).</text>
</comment>
<feature type="binding site" evidence="9">
    <location>
        <position position="98"/>
    </location>
    <ligand>
        <name>NADPH</name>
        <dbReference type="ChEBI" id="CHEBI:57783"/>
    </ligand>
</feature>
<dbReference type="Pfam" id="PF08436">
    <property type="entry name" value="DXP_redisom_C"/>
    <property type="match status" value="1"/>
</dbReference>
<feature type="binding site" evidence="9">
    <location>
        <position position="211"/>
    </location>
    <ligand>
        <name>1-deoxy-D-xylulose 5-phosphate</name>
        <dbReference type="ChEBI" id="CHEBI:57792"/>
    </ligand>
</feature>
<evidence type="ECO:0000256" key="8">
    <source>
        <dbReference type="ARBA" id="ARBA00048543"/>
    </source>
</evidence>
<dbReference type="Gene3D" id="1.10.1740.10">
    <property type="match status" value="1"/>
</dbReference>
<feature type="binding site" evidence="9">
    <location>
        <position position="72"/>
    </location>
    <ligand>
        <name>NADPH</name>
        <dbReference type="ChEBI" id="CHEBI:57783"/>
    </ligand>
</feature>
<evidence type="ECO:0000259" key="12">
    <source>
        <dbReference type="Pfam" id="PF13288"/>
    </source>
</evidence>
<dbReference type="HOGENOM" id="CLU_035714_4_0_7"/>
<feature type="domain" description="1-deoxy-D-xylulose 5-phosphate reductoisomerase N-terminal" evidence="10">
    <location>
        <begin position="65"/>
        <end position="192"/>
    </location>
</feature>
<dbReference type="InterPro" id="IPR013512">
    <property type="entry name" value="DXP_reductoisomerase_N"/>
</dbReference>
<keyword evidence="4 9" id="KW-0521">NADP</keyword>
<dbReference type="EC" id="1.1.1.267" evidence="9"/>
<keyword evidence="9" id="KW-0460">Magnesium</keyword>
<name>B6WW55_9BACT</name>
<evidence type="ECO:0000313" key="13">
    <source>
        <dbReference type="EMBL" id="EEB32831.1"/>
    </source>
</evidence>
<accession>B6WW55</accession>
<evidence type="ECO:0000256" key="3">
    <source>
        <dbReference type="ARBA" id="ARBA00022723"/>
    </source>
</evidence>
<evidence type="ECO:0000256" key="7">
    <source>
        <dbReference type="ARBA" id="ARBA00023229"/>
    </source>
</evidence>
<evidence type="ECO:0000256" key="6">
    <source>
        <dbReference type="ARBA" id="ARBA00023211"/>
    </source>
</evidence>
<dbReference type="PANTHER" id="PTHR30525">
    <property type="entry name" value="1-DEOXY-D-XYLULOSE 5-PHOSPHATE REDUCTOISOMERASE"/>
    <property type="match status" value="1"/>
</dbReference>
<feature type="binding site" evidence="9">
    <location>
        <position position="212"/>
    </location>
    <ligand>
        <name>1-deoxy-D-xylulose 5-phosphate</name>
        <dbReference type="ChEBI" id="CHEBI:57792"/>
    </ligand>
</feature>
<dbReference type="InterPro" id="IPR003821">
    <property type="entry name" value="DXP_reductoisomerase"/>
</dbReference>
<evidence type="ECO:0000256" key="2">
    <source>
        <dbReference type="ARBA" id="ARBA00006825"/>
    </source>
</evidence>
<feature type="binding site" evidence="9">
    <location>
        <position position="271"/>
    </location>
    <ligand>
        <name>1-deoxy-D-xylulose 5-phosphate</name>
        <dbReference type="ChEBI" id="CHEBI:57792"/>
    </ligand>
</feature>
<keyword evidence="6 9" id="KW-0464">Manganese</keyword>
<dbReference type="UniPathway" id="UPA00056">
    <property type="reaction ID" value="UER00092"/>
</dbReference>
<dbReference type="InterPro" id="IPR036169">
    <property type="entry name" value="DXPR_C_sf"/>
</dbReference>
<dbReference type="STRING" id="901.DESPIGER_2231"/>
<dbReference type="HAMAP" id="MF_00183">
    <property type="entry name" value="DXP_reductoisom"/>
    <property type="match status" value="1"/>
</dbReference>
<evidence type="ECO:0000259" key="11">
    <source>
        <dbReference type="Pfam" id="PF08436"/>
    </source>
</evidence>
<comment type="cofactor">
    <cofactor evidence="9">
        <name>Mg(2+)</name>
        <dbReference type="ChEBI" id="CHEBI:18420"/>
    </cofactor>
    <cofactor evidence="9">
        <name>Mn(2+)</name>
        <dbReference type="ChEBI" id="CHEBI:29035"/>
    </cofactor>
</comment>
<dbReference type="AlphaFoldDB" id="B6WW55"/>
<feature type="binding site" evidence="9">
    <location>
        <position position="212"/>
    </location>
    <ligand>
        <name>Mn(2+)</name>
        <dbReference type="ChEBI" id="CHEBI:29035"/>
    </ligand>
</feature>
<feature type="domain" description="DXP reductoisomerase C-terminal" evidence="12">
    <location>
        <begin position="320"/>
        <end position="418"/>
    </location>
</feature>
<keyword evidence="13" id="KW-0413">Isomerase</keyword>
<evidence type="ECO:0000259" key="10">
    <source>
        <dbReference type="Pfam" id="PF02670"/>
    </source>
</evidence>
<feature type="binding site" evidence="9">
    <location>
        <position position="235"/>
    </location>
    <ligand>
        <name>1-deoxy-D-xylulose 5-phosphate</name>
        <dbReference type="ChEBI" id="CHEBI:57792"/>
    </ligand>
</feature>
<feature type="domain" description="1-deoxy-D-xylulose 5-phosphate reductoisomerase C-terminal" evidence="11">
    <location>
        <begin position="206"/>
        <end position="288"/>
    </location>
</feature>
<sequence length="473" mass="50697">MLASPSSSLRPALDAARDFWHAVDDFVPETKEKHMSDLWPGLNGPAIRYISEAPSEAWRRGVRQLVLLGSTGSIGGNTLAAIRSRRRECVVLGLSCARNIKTLAEQAQEFRPSYLAVLDEASAAGLRKLLPTGYTPEILVGSEGYARLAALPEADTVLSAQVGAAGLAGTLAAALAGKVICLANKESLVLAGDMLRQVCARTHASILPVDSEHNAIFQCLAGRGQEVDRLLLTASGGPFRGRSREELRNVTRAQALDHPNWKMGAKISIDSATMMNKALEVVEAFHLYGVPLEKITVLVHPQSLVHSLVQFTDGSQLAQLGTPDMRIPIAACLFWPRCVDTGVPPLDLVKAGTLQFFAPDDEAFPALKLARRALRERGGMSVVMNAANEAAVELFLAGKCAFADIAELVSAAMDAHAAGEPGHEPFCPPLSCSGDDSLALEREVTILTERMSRLDLKTRELVKQLARAGVDEC</sequence>
<evidence type="ECO:0000313" key="14">
    <source>
        <dbReference type="Proteomes" id="UP000003676"/>
    </source>
</evidence>
<dbReference type="SUPFAM" id="SSF69055">
    <property type="entry name" value="1-deoxy-D-xylulose-5-phosphate reductoisomerase, C-terminal domain"/>
    <property type="match status" value="1"/>
</dbReference>
<comment type="similarity">
    <text evidence="2 9">Belongs to the DXR family.</text>
</comment>
<feature type="binding site" evidence="9">
    <location>
        <position position="276"/>
    </location>
    <ligand>
        <name>1-deoxy-D-xylulose 5-phosphate</name>
        <dbReference type="ChEBI" id="CHEBI:57792"/>
    </ligand>
</feature>
<reference evidence="13 14" key="2">
    <citation type="submission" date="2008-10" db="EMBL/GenBank/DDBJ databases">
        <authorList>
            <person name="Fulton L."/>
            <person name="Clifton S."/>
            <person name="Fulton B."/>
            <person name="Xu J."/>
            <person name="Minx P."/>
            <person name="Pepin K.H."/>
            <person name="Johnson M."/>
            <person name="Bhonagiri V."/>
            <person name="Nash W.E."/>
            <person name="Mardis E.R."/>
            <person name="Wilson R.K."/>
        </authorList>
    </citation>
    <scope>NUCLEOTIDE SEQUENCE [LARGE SCALE GENOMIC DNA]</scope>
    <source>
        <strain evidence="13 14">ATCC 29098</strain>
    </source>
</reference>
<feature type="binding site" evidence="9">
    <location>
        <position position="99"/>
    </location>
    <ligand>
        <name>NADPH</name>
        <dbReference type="ChEBI" id="CHEBI:57783"/>
    </ligand>
</feature>
<dbReference type="Pfam" id="PF13288">
    <property type="entry name" value="DXPR_C"/>
    <property type="match status" value="1"/>
</dbReference>
<feature type="binding site" evidence="9">
    <location>
        <position position="71"/>
    </location>
    <ligand>
        <name>NADPH</name>
        <dbReference type="ChEBI" id="CHEBI:57783"/>
    </ligand>
</feature>
<dbReference type="FunFam" id="3.40.50.720:FF:000045">
    <property type="entry name" value="1-deoxy-D-xylulose 5-phosphate reductoisomerase"/>
    <property type="match status" value="1"/>
</dbReference>
<proteinExistence type="inferred from homology"/>
<dbReference type="SUPFAM" id="SSF51735">
    <property type="entry name" value="NAD(P)-binding Rossmann-fold domains"/>
    <property type="match status" value="1"/>
</dbReference>
<feature type="binding site" evidence="9">
    <location>
        <position position="97"/>
    </location>
    <ligand>
        <name>NADPH</name>
        <dbReference type="ChEBI" id="CHEBI:57783"/>
    </ligand>
</feature>
<feature type="binding site" evidence="9">
    <location>
        <position position="258"/>
    </location>
    <ligand>
        <name>1-deoxy-D-xylulose 5-phosphate</name>
        <dbReference type="ChEBI" id="CHEBI:57792"/>
    </ligand>
</feature>
<protein>
    <recommendedName>
        <fullName evidence="9">1-deoxy-D-xylulose 5-phosphate reductoisomerase</fullName>
        <shortName evidence="9">DXP reductoisomerase</shortName>
        <ecNumber evidence="9">1.1.1.267</ecNumber>
    </recommendedName>
    <alternativeName>
        <fullName evidence="9">1-deoxyxylulose-5-phosphate reductoisomerase</fullName>
    </alternativeName>
    <alternativeName>
        <fullName evidence="9">2-C-methyl-D-erythritol 4-phosphate synthase</fullName>
    </alternativeName>
</protein>
<feature type="binding site" evidence="9">
    <location>
        <position position="277"/>
    </location>
    <ligand>
        <name>1-deoxy-D-xylulose 5-phosphate</name>
        <dbReference type="ChEBI" id="CHEBI:57792"/>
    </ligand>
</feature>
<feature type="binding site" evidence="9">
    <location>
        <position position="185"/>
    </location>
    <ligand>
        <name>1-deoxy-D-xylulose 5-phosphate</name>
        <dbReference type="ChEBI" id="CHEBI:57792"/>
    </ligand>
</feature>
<evidence type="ECO:0000256" key="1">
    <source>
        <dbReference type="ARBA" id="ARBA00005094"/>
    </source>
</evidence>
<dbReference type="Gene3D" id="3.40.50.720">
    <property type="entry name" value="NAD(P)-binding Rossmann-like Domain"/>
    <property type="match status" value="1"/>
</dbReference>
<feature type="binding site" evidence="9">
    <location>
        <position position="210"/>
    </location>
    <ligand>
        <name>Mn(2+)</name>
        <dbReference type="ChEBI" id="CHEBI:29035"/>
    </ligand>
</feature>
<feature type="binding site" evidence="9">
    <location>
        <position position="73"/>
    </location>
    <ligand>
        <name>NADPH</name>
        <dbReference type="ChEBI" id="CHEBI:57783"/>
    </ligand>
</feature>
<dbReference type="NCBIfam" id="TIGR00243">
    <property type="entry name" value="Dxr"/>
    <property type="match status" value="1"/>
</dbReference>
<dbReference type="GO" id="GO:0030604">
    <property type="term" value="F:1-deoxy-D-xylulose-5-phosphate reductoisomerase activity"/>
    <property type="evidence" value="ECO:0007669"/>
    <property type="project" value="UniProtKB-UniRule"/>
</dbReference>